<evidence type="ECO:0000313" key="2">
    <source>
        <dbReference type="Proteomes" id="UP000663828"/>
    </source>
</evidence>
<comment type="caution">
    <text evidence="1">The sequence shown here is derived from an EMBL/GenBank/DDBJ whole genome shotgun (WGS) entry which is preliminary data.</text>
</comment>
<gene>
    <name evidence="1" type="ORF">XAT740_LOCUS60425</name>
</gene>
<evidence type="ECO:0008006" key="3">
    <source>
        <dbReference type="Google" id="ProtNLM"/>
    </source>
</evidence>
<dbReference type="AlphaFoldDB" id="A0A816GWU0"/>
<organism evidence="1 2">
    <name type="scientific">Adineta ricciae</name>
    <name type="common">Rotifer</name>
    <dbReference type="NCBI Taxonomy" id="249248"/>
    <lineage>
        <taxon>Eukaryota</taxon>
        <taxon>Metazoa</taxon>
        <taxon>Spiralia</taxon>
        <taxon>Gnathifera</taxon>
        <taxon>Rotifera</taxon>
        <taxon>Eurotatoria</taxon>
        <taxon>Bdelloidea</taxon>
        <taxon>Adinetida</taxon>
        <taxon>Adinetidae</taxon>
        <taxon>Adineta</taxon>
    </lineage>
</organism>
<keyword evidence="2" id="KW-1185">Reference proteome</keyword>
<accession>A0A816GWU0</accession>
<evidence type="ECO:0000313" key="1">
    <source>
        <dbReference type="EMBL" id="CAF1680302.1"/>
    </source>
</evidence>
<name>A0A816GWU0_ADIRI</name>
<dbReference type="Proteomes" id="UP000663828">
    <property type="component" value="Unassembled WGS sequence"/>
</dbReference>
<reference evidence="1" key="1">
    <citation type="submission" date="2021-02" db="EMBL/GenBank/DDBJ databases">
        <authorList>
            <person name="Nowell W R."/>
        </authorList>
    </citation>
    <scope>NUCLEOTIDE SEQUENCE</scope>
</reference>
<protein>
    <recommendedName>
        <fullName evidence="3">PB1 domain-containing protein</fullName>
    </recommendedName>
</protein>
<sequence>MASYDLIIYCNYRTVTLSVELTMSTENILDYISSYFHLNRNSFILQVYDEQIKCYVDFDHEYDRHLRENLPKIPKSKLNALVSFSTINDTEKRMNSSGKFG</sequence>
<dbReference type="EMBL" id="CAJNOR010014897">
    <property type="protein sequence ID" value="CAF1680302.1"/>
    <property type="molecule type" value="Genomic_DNA"/>
</dbReference>
<proteinExistence type="predicted"/>